<dbReference type="GO" id="GO:0043332">
    <property type="term" value="C:mating projection tip"/>
    <property type="evidence" value="ECO:0007669"/>
    <property type="project" value="TreeGrafter"/>
</dbReference>
<dbReference type="PANTHER" id="PTHR47174:SF1">
    <property type="entry name" value="REDUCED VIABILITY UPON STARVATION PROTEIN 167"/>
    <property type="match status" value="1"/>
</dbReference>
<dbReference type="EMBL" id="BTGB01000009">
    <property type="protein sequence ID" value="GMM48100.1"/>
    <property type="molecule type" value="Genomic_DNA"/>
</dbReference>
<dbReference type="AlphaFoldDB" id="A0AAV5R990"/>
<dbReference type="Gene3D" id="1.20.1270.60">
    <property type="entry name" value="Arfaptin homology (AH) domain/BAR domain"/>
    <property type="match status" value="1"/>
</dbReference>
<dbReference type="GO" id="GO:0097320">
    <property type="term" value="P:plasma membrane tubulation"/>
    <property type="evidence" value="ECO:0007669"/>
    <property type="project" value="TreeGrafter"/>
</dbReference>
<evidence type="ECO:0000313" key="2">
    <source>
        <dbReference type="EMBL" id="GMM48100.1"/>
    </source>
</evidence>
<accession>A0AAV5R990</accession>
<evidence type="ECO:0000313" key="3">
    <source>
        <dbReference type="Proteomes" id="UP001378960"/>
    </source>
</evidence>
<feature type="compositionally biased region" description="Low complexity" evidence="1">
    <location>
        <begin position="427"/>
        <end position="448"/>
    </location>
</feature>
<gene>
    <name evidence="2" type="ORF">DAPK24_046980</name>
</gene>
<evidence type="ECO:0000256" key="1">
    <source>
        <dbReference type="SAM" id="MobiDB-lite"/>
    </source>
</evidence>
<dbReference type="GO" id="GO:0051666">
    <property type="term" value="P:actin cortical patch localization"/>
    <property type="evidence" value="ECO:0007669"/>
    <property type="project" value="InterPro"/>
</dbReference>
<dbReference type="PANTHER" id="PTHR47174">
    <property type="entry name" value="BRIDGING INTEGRATOR 3"/>
    <property type="match status" value="1"/>
</dbReference>
<proteinExistence type="predicted"/>
<comment type="caution">
    <text evidence="2">The sequence shown here is derived from an EMBL/GenBank/DDBJ whole genome shotgun (WGS) entry which is preliminary data.</text>
</comment>
<dbReference type="InterPro" id="IPR027267">
    <property type="entry name" value="AH/BAR_dom_sf"/>
</dbReference>
<dbReference type="GO" id="GO:0030479">
    <property type="term" value="C:actin cortical patch"/>
    <property type="evidence" value="ECO:0007669"/>
    <property type="project" value="TreeGrafter"/>
</dbReference>
<protein>
    <recommendedName>
        <fullName evidence="4">BAR domain-containing protein</fullName>
    </recommendedName>
</protein>
<feature type="region of interest" description="Disordered" evidence="1">
    <location>
        <begin position="416"/>
        <end position="457"/>
    </location>
</feature>
<dbReference type="GO" id="GO:0006897">
    <property type="term" value="P:endocytosis"/>
    <property type="evidence" value="ECO:0007669"/>
    <property type="project" value="InterPro"/>
</dbReference>
<dbReference type="InterPro" id="IPR046982">
    <property type="entry name" value="BIN3/RVS161-like"/>
</dbReference>
<dbReference type="SUPFAM" id="SSF103657">
    <property type="entry name" value="BAR/IMD domain-like"/>
    <property type="match status" value="1"/>
</dbReference>
<dbReference type="GO" id="GO:1990528">
    <property type="term" value="C:Rvs161p-Rvs167p complex"/>
    <property type="evidence" value="ECO:0007669"/>
    <property type="project" value="TreeGrafter"/>
</dbReference>
<organism evidence="2 3">
    <name type="scientific">Pichia kluyveri</name>
    <name type="common">Yeast</name>
    <dbReference type="NCBI Taxonomy" id="36015"/>
    <lineage>
        <taxon>Eukaryota</taxon>
        <taxon>Fungi</taxon>
        <taxon>Dikarya</taxon>
        <taxon>Ascomycota</taxon>
        <taxon>Saccharomycotina</taxon>
        <taxon>Pichiomycetes</taxon>
        <taxon>Pichiales</taxon>
        <taxon>Pichiaceae</taxon>
        <taxon>Pichia</taxon>
    </lineage>
</organism>
<dbReference type="Proteomes" id="UP001378960">
    <property type="component" value="Unassembled WGS sequence"/>
</dbReference>
<reference evidence="2 3" key="1">
    <citation type="journal article" date="2023" name="Elife">
        <title>Identification of key yeast species and microbe-microbe interactions impacting larval growth of Drosophila in the wild.</title>
        <authorList>
            <person name="Mure A."/>
            <person name="Sugiura Y."/>
            <person name="Maeda R."/>
            <person name="Honda K."/>
            <person name="Sakurai N."/>
            <person name="Takahashi Y."/>
            <person name="Watada M."/>
            <person name="Katoh T."/>
            <person name="Gotoh A."/>
            <person name="Gotoh Y."/>
            <person name="Taniguchi I."/>
            <person name="Nakamura K."/>
            <person name="Hayashi T."/>
            <person name="Katayama T."/>
            <person name="Uemura T."/>
            <person name="Hattori Y."/>
        </authorList>
    </citation>
    <scope>NUCLEOTIDE SEQUENCE [LARGE SCALE GENOMIC DNA]</scope>
    <source>
        <strain evidence="2 3">PK-24</strain>
    </source>
</reference>
<dbReference type="GO" id="GO:0008289">
    <property type="term" value="F:lipid binding"/>
    <property type="evidence" value="ECO:0007669"/>
    <property type="project" value="TreeGrafter"/>
</dbReference>
<feature type="compositionally biased region" description="Polar residues" evidence="1">
    <location>
        <begin position="417"/>
        <end position="426"/>
    </location>
</feature>
<keyword evidence="3" id="KW-1185">Reference proteome</keyword>
<name>A0AAV5R990_PICKL</name>
<evidence type="ECO:0008006" key="4">
    <source>
        <dbReference type="Google" id="ProtNLM"/>
    </source>
</evidence>
<sequence length="537" mass="61219">MSLKGVGKALYRTPHQLFGHKSNEDLIYKQWESDIKTSIAGLEYLKSENIKLTKFWISMVTKFLMVIDIFRDLHCNLDKKNKQDKLVDNNEEFTNITMHELEEASKLAKLLLDKITTLSNKSSDSFTQKSNDMIKMLKNVEKLLVKRDHKKIDYDIQTKKLESVLKVQNATEKDMSKIEATEKKLSEAELIYQDFNNKVKLIIPEILLNLSEFMSKITFKLYSDNSDILNYIQRNLSKFSRIHGIVNDSTVLTYEQIINEFNTAYSQGESKLHELTLMKDFRSLREKTLKDRTVKHVNSTAGSVVDSTVNFTSTVYTKASKPNQRLSMSLSSFKIDNPVKPYDKAGIFSTSLDPIEFIKSADEAIELSELNKENITIDQSLSDSEFENNSLYSHSQSIHPSSKTSTHVNTDWMKPLKNSTIKSPPLSSTTDNSDSMTINSNDTTNDTTQESIIHDKSPKSRVSSINIDSNSKTYKYVNISVDEITKQIYMMVTTPEIDKAPLITTKGKIKTFDNDIKEYVSARSSITANAFAAYFNV</sequence>
<dbReference type="GO" id="GO:0031097">
    <property type="term" value="C:medial cortex"/>
    <property type="evidence" value="ECO:0007669"/>
    <property type="project" value="TreeGrafter"/>
</dbReference>